<dbReference type="SUPFAM" id="SSF56784">
    <property type="entry name" value="HAD-like"/>
    <property type="match status" value="1"/>
</dbReference>
<dbReference type="Gene3D" id="3.40.50.1000">
    <property type="entry name" value="HAD superfamily/HAD-like"/>
    <property type="match status" value="1"/>
</dbReference>
<evidence type="ECO:0000313" key="2">
    <source>
        <dbReference type="Proteomes" id="UP000198981"/>
    </source>
</evidence>
<dbReference type="PANTHER" id="PTHR42896:SF2">
    <property type="entry name" value="CBBY-LIKE PROTEIN"/>
    <property type="match status" value="1"/>
</dbReference>
<dbReference type="InterPro" id="IPR023214">
    <property type="entry name" value="HAD_sf"/>
</dbReference>
<sequence>MSALLFGSISTIADTSELQRESFNEAFASHGLDWRWEGEEYRELLRGNGGADRIAAYAAERGQDVDAAAVHATKSELFQQKALAGGLTARPGVLETLRSAKHAGGKVALVTTTSPANVAAVLQATEGIEPADFDLLVDNAQVGESKPDPASYAYALQTLGEQAADAVAVEDNVGGVQAAQAAGVEVLAFPNTNTAGHDFGSARVVDQLATADLPTGLQG</sequence>
<keyword evidence="2" id="KW-1185">Reference proteome</keyword>
<name>A0A1G4XIP5_9ACTN</name>
<protein>
    <submittedName>
        <fullName evidence="1">Haloacid dehalogenase superfamily, subfamily IA, variant 3 with third motif having DD or ED</fullName>
    </submittedName>
</protein>
<dbReference type="NCBIfam" id="TIGR01509">
    <property type="entry name" value="HAD-SF-IA-v3"/>
    <property type="match status" value="1"/>
</dbReference>
<organism evidence="1 2">
    <name type="scientific">Klenkia marina</name>
    <dbReference type="NCBI Taxonomy" id="1960309"/>
    <lineage>
        <taxon>Bacteria</taxon>
        <taxon>Bacillati</taxon>
        <taxon>Actinomycetota</taxon>
        <taxon>Actinomycetes</taxon>
        <taxon>Geodermatophilales</taxon>
        <taxon>Geodermatophilaceae</taxon>
        <taxon>Klenkia</taxon>
    </lineage>
</organism>
<dbReference type="PANTHER" id="PTHR42896">
    <property type="entry name" value="XYLULOSE-1,5-BISPHOSPHATE (XUBP) PHOSPHATASE"/>
    <property type="match status" value="1"/>
</dbReference>
<dbReference type="Pfam" id="PF00702">
    <property type="entry name" value="Hydrolase"/>
    <property type="match status" value="1"/>
</dbReference>
<dbReference type="InterPro" id="IPR006439">
    <property type="entry name" value="HAD-SF_hydro_IA"/>
</dbReference>
<dbReference type="OrthoDB" id="9812856at2"/>
<gene>
    <name evidence="1" type="ORF">SAMN03159343_1096</name>
</gene>
<reference evidence="2" key="1">
    <citation type="submission" date="2016-10" db="EMBL/GenBank/DDBJ databases">
        <authorList>
            <person name="Varghese N."/>
            <person name="Submissions S."/>
        </authorList>
    </citation>
    <scope>NUCLEOTIDE SEQUENCE [LARGE SCALE GENOMIC DNA]</scope>
    <source>
        <strain evidence="2">DSM 45722</strain>
    </source>
</reference>
<dbReference type="EMBL" id="FMUH01000001">
    <property type="protein sequence ID" value="SCX41112.1"/>
    <property type="molecule type" value="Genomic_DNA"/>
</dbReference>
<dbReference type="InterPro" id="IPR044999">
    <property type="entry name" value="CbbY-like"/>
</dbReference>
<dbReference type="AlphaFoldDB" id="A0A1G4XIP5"/>
<dbReference type="Gene3D" id="1.10.150.240">
    <property type="entry name" value="Putative phosphatase, domain 2"/>
    <property type="match status" value="1"/>
</dbReference>
<dbReference type="GO" id="GO:0016787">
    <property type="term" value="F:hydrolase activity"/>
    <property type="evidence" value="ECO:0007669"/>
    <property type="project" value="InterPro"/>
</dbReference>
<evidence type="ECO:0000313" key="1">
    <source>
        <dbReference type="EMBL" id="SCX41112.1"/>
    </source>
</evidence>
<proteinExistence type="predicted"/>
<dbReference type="InterPro" id="IPR036412">
    <property type="entry name" value="HAD-like_sf"/>
</dbReference>
<accession>A0A1G4XIP5</accession>
<dbReference type="Proteomes" id="UP000198981">
    <property type="component" value="Unassembled WGS sequence"/>
</dbReference>
<dbReference type="RefSeq" id="WP_092800358.1">
    <property type="nucleotide sequence ID" value="NZ_FMUH01000001.1"/>
</dbReference>
<dbReference type="STRING" id="1960309.SAMN03159343_1096"/>
<dbReference type="InterPro" id="IPR023198">
    <property type="entry name" value="PGP-like_dom2"/>
</dbReference>